<gene>
    <name evidence="2" type="primary">LOC115938083</name>
</gene>
<dbReference type="RefSeq" id="XP_030877124.1">
    <property type="nucleotide sequence ID" value="XM_031021264.1"/>
</dbReference>
<reference evidence="2" key="1">
    <citation type="submission" date="2025-08" db="UniProtKB">
        <authorList>
            <consortium name="RefSeq"/>
        </authorList>
    </citation>
    <scope>IDENTIFICATION</scope>
    <source>
        <tissue evidence="2">Liver</tissue>
    </source>
</reference>
<keyword evidence="1" id="KW-1185">Reference proteome</keyword>
<dbReference type="GeneID" id="115938083"/>
<accession>A0A7F8Q7B2</accession>
<dbReference type="Proteomes" id="UP000245341">
    <property type="component" value="Unplaced"/>
</dbReference>
<dbReference type="AlphaFoldDB" id="A0A7F8Q7B2"/>
<proteinExistence type="predicted"/>
<protein>
    <submittedName>
        <fullName evidence="2">Uncharacterized protein LOC115938083 isoform X2</fullName>
    </submittedName>
</protein>
<evidence type="ECO:0000313" key="1">
    <source>
        <dbReference type="Proteomes" id="UP000245341"/>
    </source>
</evidence>
<evidence type="ECO:0000313" key="2">
    <source>
        <dbReference type="RefSeq" id="XP_030877124.1"/>
    </source>
</evidence>
<organism evidence="1 2">
    <name type="scientific">Leptonychotes weddellii</name>
    <name type="common">Weddell seal</name>
    <name type="synonym">Otaria weddellii</name>
    <dbReference type="NCBI Taxonomy" id="9713"/>
    <lineage>
        <taxon>Eukaryota</taxon>
        <taxon>Metazoa</taxon>
        <taxon>Chordata</taxon>
        <taxon>Craniata</taxon>
        <taxon>Vertebrata</taxon>
        <taxon>Euteleostomi</taxon>
        <taxon>Mammalia</taxon>
        <taxon>Eutheria</taxon>
        <taxon>Laurasiatheria</taxon>
        <taxon>Carnivora</taxon>
        <taxon>Caniformia</taxon>
        <taxon>Pinnipedia</taxon>
        <taxon>Phocidae</taxon>
        <taxon>Monachinae</taxon>
        <taxon>Lobodontini</taxon>
        <taxon>Leptonychotes</taxon>
    </lineage>
</organism>
<sequence>MCHQACPADSLVTLRLSEHDSSQSTPKEAGPIVAFGRHSRTAEPRTHAFFLPPRSAGDPCNSASLRSRSFCPWWAFLTARSLDGRGALSPVPLGTTRTRLSLGLFARCTCCPWAHLASRALWGQQSWRQPLLSAQPGTSLECSPNAPRPPVIHPRCRKAESRMF</sequence>
<name>A0A7F8Q7B2_LEPWE</name>